<dbReference type="Pfam" id="PF06985">
    <property type="entry name" value="HET"/>
    <property type="match status" value="1"/>
</dbReference>
<dbReference type="OrthoDB" id="5125733at2759"/>
<dbReference type="Proteomes" id="UP000070700">
    <property type="component" value="Unassembled WGS sequence"/>
</dbReference>
<dbReference type="AlphaFoldDB" id="A0A132BCD9"/>
<sequence>MPLCEVCEALELDPPLRLSRDDPRLGEYTEIVSRADAGCDACRFFCDVLQNSSNWSHRLDKLPGNIVFIHSRRLDVRTPERVTGSSCSCDDLMLDYVVSEDYTGPKDDDTDIRRIIPSNPEDEACFDQIRSWLGKCSEHKNCPKSAEVDLPTRIIEISQDPDITPKLISSEGERGEYIVLSHPSADINSSAFKIPNAGENLDISSLPKTFTDAITITRRLGYRYLWISDLCLSQENLTDLSSETPKLATIYGLSTLMISTTSTSDILSPRQVFYSPALGINKDRFMRQKRLRWDTDLKSKSSNGRTASERILAPRIVHYTKRQMIWECGDELKFEAAGIPDKVTGRGQIRMRYKKGYVQPFITSYLGQKQNLEKTEEVWNVANRLEAWHQTIDELANHTFPESLNKALAISTLARIFSPNKELGSYLAGIWTSDIASGLAWGRVYPVLTAAPTYRAPTWSPLSVDGEISSMYLSWPPAMFTEQASGPGKEFISKYGVELLSHNLNLDDPLGPVKEGSNITISGSVTGLMKLLEAIQDDDDDTFHPTLVLDQSWALDCSECGHHEERFSAEERAEQGEKVKEELEHHIVLFLQGSFWGKEMDKRNIDAVVLTRIDGEEGEAYERVGFLRVGLDFHYKPVYEREDGSFDREVAEAKFAELGWERRVLRIF</sequence>
<dbReference type="GeneID" id="28828580"/>
<protein>
    <recommendedName>
        <fullName evidence="1">Heterokaryon incompatibility domain-containing protein</fullName>
    </recommendedName>
</protein>
<gene>
    <name evidence="2" type="ORF">LY89DRAFT_723890</name>
</gene>
<dbReference type="InterPro" id="IPR010730">
    <property type="entry name" value="HET"/>
</dbReference>
<feature type="domain" description="Heterokaryon incompatibility" evidence="1">
    <location>
        <begin position="177"/>
        <end position="268"/>
    </location>
</feature>
<dbReference type="KEGG" id="psco:LY89DRAFT_723890"/>
<dbReference type="STRING" id="149040.A0A132BCD9"/>
<evidence type="ECO:0000313" key="2">
    <source>
        <dbReference type="EMBL" id="KUJ10092.1"/>
    </source>
</evidence>
<dbReference type="InParanoid" id="A0A132BCD9"/>
<evidence type="ECO:0000259" key="1">
    <source>
        <dbReference type="Pfam" id="PF06985"/>
    </source>
</evidence>
<dbReference type="PANTHER" id="PTHR33112:SF16">
    <property type="entry name" value="HETEROKARYON INCOMPATIBILITY DOMAIN-CONTAINING PROTEIN"/>
    <property type="match status" value="1"/>
</dbReference>
<dbReference type="EMBL" id="KQ947430">
    <property type="protein sequence ID" value="KUJ10092.1"/>
    <property type="molecule type" value="Genomic_DNA"/>
</dbReference>
<keyword evidence="3" id="KW-1185">Reference proteome</keyword>
<proteinExistence type="predicted"/>
<dbReference type="PANTHER" id="PTHR33112">
    <property type="entry name" value="DOMAIN PROTEIN, PUTATIVE-RELATED"/>
    <property type="match status" value="1"/>
</dbReference>
<organism evidence="2 3">
    <name type="scientific">Mollisia scopiformis</name>
    <name type="common">Conifer needle endophyte fungus</name>
    <name type="synonym">Phialocephala scopiformis</name>
    <dbReference type="NCBI Taxonomy" id="149040"/>
    <lineage>
        <taxon>Eukaryota</taxon>
        <taxon>Fungi</taxon>
        <taxon>Dikarya</taxon>
        <taxon>Ascomycota</taxon>
        <taxon>Pezizomycotina</taxon>
        <taxon>Leotiomycetes</taxon>
        <taxon>Helotiales</taxon>
        <taxon>Mollisiaceae</taxon>
        <taxon>Mollisia</taxon>
    </lineage>
</organism>
<accession>A0A132BCD9</accession>
<name>A0A132BCD9_MOLSC</name>
<dbReference type="RefSeq" id="XP_018064447.1">
    <property type="nucleotide sequence ID" value="XM_018218854.1"/>
</dbReference>
<reference evidence="2 3" key="1">
    <citation type="submission" date="2015-10" db="EMBL/GenBank/DDBJ databases">
        <title>Full genome of DAOMC 229536 Phialocephala scopiformis, a fungal endophyte of spruce producing the potent anti-insectan compound rugulosin.</title>
        <authorList>
            <consortium name="DOE Joint Genome Institute"/>
            <person name="Walker A.K."/>
            <person name="Frasz S.L."/>
            <person name="Seifert K.A."/>
            <person name="Miller J.D."/>
            <person name="Mondo S.J."/>
            <person name="Labutti K."/>
            <person name="Lipzen A."/>
            <person name="Dockter R."/>
            <person name="Kennedy M."/>
            <person name="Grigoriev I.V."/>
            <person name="Spatafora J.W."/>
        </authorList>
    </citation>
    <scope>NUCLEOTIDE SEQUENCE [LARGE SCALE GENOMIC DNA]</scope>
    <source>
        <strain evidence="2 3">CBS 120377</strain>
    </source>
</reference>
<evidence type="ECO:0000313" key="3">
    <source>
        <dbReference type="Proteomes" id="UP000070700"/>
    </source>
</evidence>